<dbReference type="InterPro" id="IPR004700">
    <property type="entry name" value="PTS_IIC_man"/>
</dbReference>
<keyword evidence="8 9" id="KW-0472">Membrane</keyword>
<dbReference type="InterPro" id="IPR050303">
    <property type="entry name" value="GatZ_KbaZ_carbometab"/>
</dbReference>
<proteinExistence type="predicted"/>
<evidence type="ECO:0000256" key="3">
    <source>
        <dbReference type="ARBA" id="ARBA00022475"/>
    </source>
</evidence>
<gene>
    <name evidence="10" type="ORF">J2S15_002197</name>
</gene>
<evidence type="ECO:0000256" key="2">
    <source>
        <dbReference type="ARBA" id="ARBA00022448"/>
    </source>
</evidence>
<accession>A0ABU0E3I2</accession>
<keyword evidence="4" id="KW-0762">Sugar transport</keyword>
<feature type="transmembrane region" description="Helical" evidence="9">
    <location>
        <begin position="144"/>
        <end position="164"/>
    </location>
</feature>
<keyword evidence="11" id="KW-1185">Reference proteome</keyword>
<sequence length="247" mass="26118">MNFFTILIISLITGLAYLQRRALGDCQLERPLVLGPVVGLILGDFMTGLQVGASLELVFMGAQAIGGSVPSNVAIGSALGTTVAITSGTGLEGAMAIAVPVAVVASTFEMFAKTICAFTVHIADKYANDDNSRGISMMMHLGNFIHFLAYFVPTFLALYFGASYVTELMNAVPDNIMAGIQAVGNLLPALGFGLLLNNLATKQFIPYFFIGFAIAAYVPAFGVMGIAFLGIAYVSLYALSDRNEEEN</sequence>
<dbReference type="Proteomes" id="UP001230220">
    <property type="component" value="Unassembled WGS sequence"/>
</dbReference>
<keyword evidence="2" id="KW-0813">Transport</keyword>
<protein>
    <submittedName>
        <fullName evidence="10">Mannose/fructose/N-acetylgalactosamine-specific phosphotransferase system component IIC</fullName>
    </submittedName>
</protein>
<evidence type="ECO:0000313" key="10">
    <source>
        <dbReference type="EMBL" id="MDQ0361450.1"/>
    </source>
</evidence>
<dbReference type="PANTHER" id="PTHR32502:SF8">
    <property type="entry name" value="N-ACETYLGALACTOSAMINE PERMEASE IIC COMPONENT 1"/>
    <property type="match status" value="1"/>
</dbReference>
<dbReference type="PANTHER" id="PTHR32502">
    <property type="entry name" value="N-ACETYLGALACTOSAMINE PERMEASE II COMPONENT-RELATED"/>
    <property type="match status" value="1"/>
</dbReference>
<dbReference type="EMBL" id="JAUSUR010000003">
    <property type="protein sequence ID" value="MDQ0361450.1"/>
    <property type="molecule type" value="Genomic_DNA"/>
</dbReference>
<dbReference type="RefSeq" id="WP_307408178.1">
    <property type="nucleotide sequence ID" value="NZ_JAUSUR010000003.1"/>
</dbReference>
<comment type="caution">
    <text evidence="10">The sequence shown here is derived from an EMBL/GenBank/DDBJ whole genome shotgun (WGS) entry which is preliminary data.</text>
</comment>
<evidence type="ECO:0000256" key="8">
    <source>
        <dbReference type="ARBA" id="ARBA00023136"/>
    </source>
</evidence>
<feature type="transmembrane region" description="Helical" evidence="9">
    <location>
        <begin position="208"/>
        <end position="234"/>
    </location>
</feature>
<dbReference type="Pfam" id="PF03609">
    <property type="entry name" value="EII-Sor"/>
    <property type="match status" value="1"/>
</dbReference>
<feature type="transmembrane region" description="Helical" evidence="9">
    <location>
        <begin position="34"/>
        <end position="59"/>
    </location>
</feature>
<evidence type="ECO:0000256" key="6">
    <source>
        <dbReference type="ARBA" id="ARBA00022692"/>
    </source>
</evidence>
<evidence type="ECO:0000256" key="4">
    <source>
        <dbReference type="ARBA" id="ARBA00022597"/>
    </source>
</evidence>
<dbReference type="PROSITE" id="PS51106">
    <property type="entry name" value="PTS_EIIC_TYPE_4"/>
    <property type="match status" value="1"/>
</dbReference>
<organism evidence="10 11">
    <name type="scientific">Breznakia pachnodae</name>
    <dbReference type="NCBI Taxonomy" id="265178"/>
    <lineage>
        <taxon>Bacteria</taxon>
        <taxon>Bacillati</taxon>
        <taxon>Bacillota</taxon>
        <taxon>Erysipelotrichia</taxon>
        <taxon>Erysipelotrichales</taxon>
        <taxon>Erysipelotrichaceae</taxon>
        <taxon>Breznakia</taxon>
    </lineage>
</organism>
<keyword evidence="7 9" id="KW-1133">Transmembrane helix</keyword>
<keyword evidence="5" id="KW-0598">Phosphotransferase system</keyword>
<evidence type="ECO:0000256" key="9">
    <source>
        <dbReference type="SAM" id="Phobius"/>
    </source>
</evidence>
<keyword evidence="6 9" id="KW-0812">Transmembrane</keyword>
<evidence type="ECO:0000256" key="1">
    <source>
        <dbReference type="ARBA" id="ARBA00004651"/>
    </source>
</evidence>
<evidence type="ECO:0000256" key="5">
    <source>
        <dbReference type="ARBA" id="ARBA00022683"/>
    </source>
</evidence>
<comment type="subcellular location">
    <subcellularLocation>
        <location evidence="1">Cell membrane</location>
        <topology evidence="1">Multi-pass membrane protein</topology>
    </subcellularLocation>
</comment>
<keyword evidence="3" id="KW-1003">Cell membrane</keyword>
<evidence type="ECO:0000313" key="11">
    <source>
        <dbReference type="Proteomes" id="UP001230220"/>
    </source>
</evidence>
<reference evidence="10 11" key="1">
    <citation type="submission" date="2023-07" db="EMBL/GenBank/DDBJ databases">
        <title>Genomic Encyclopedia of Type Strains, Phase IV (KMG-IV): sequencing the most valuable type-strain genomes for metagenomic binning, comparative biology and taxonomic classification.</title>
        <authorList>
            <person name="Goeker M."/>
        </authorList>
    </citation>
    <scope>NUCLEOTIDE SEQUENCE [LARGE SCALE GENOMIC DNA]</scope>
    <source>
        <strain evidence="10 11">DSM 16784</strain>
    </source>
</reference>
<feature type="transmembrane region" description="Helical" evidence="9">
    <location>
        <begin position="176"/>
        <end position="196"/>
    </location>
</feature>
<name>A0ABU0E3I2_9FIRM</name>
<evidence type="ECO:0000256" key="7">
    <source>
        <dbReference type="ARBA" id="ARBA00022989"/>
    </source>
</evidence>